<protein>
    <submittedName>
        <fullName evidence="1">7734_t:CDS:1</fullName>
    </submittedName>
</protein>
<sequence>MGEQDSAYGIRILSLDGGGPGCFSQLVILDEIMGRIAYDKQLDKKQMKPADYFDLIGGAGLGAAAIKELHSLGSKLRMNESDVLTPKERLEVLKGEITEMLQRQGISMDVGLQDERALLVARTTASSSCQWLSTYSSRQSQVECSVVDALSATIALPTLFDPVSIGPEYAALELNGANLAFNNPTRELLNEAQRVYGDERQVSVILSLGSGKSKELSIDEYSRTNAIENLLKKLVMSSEATERDLAHQLYDVGAYVRLNVEYIYTDIQLHEWNQLSVILARTQDYLASPSVTRMVDSSIVGVIEKQRAMTLNQL</sequence>
<reference evidence="1" key="1">
    <citation type="submission" date="2021-06" db="EMBL/GenBank/DDBJ databases">
        <authorList>
            <person name="Kallberg Y."/>
            <person name="Tangrot J."/>
            <person name="Rosling A."/>
        </authorList>
    </citation>
    <scope>NUCLEOTIDE SEQUENCE</scope>
    <source>
        <strain evidence="1">CL356</strain>
    </source>
</reference>
<name>A0ACA9PWC6_9GLOM</name>
<organism evidence="1 2">
    <name type="scientific">Acaulospora colombiana</name>
    <dbReference type="NCBI Taxonomy" id="27376"/>
    <lineage>
        <taxon>Eukaryota</taxon>
        <taxon>Fungi</taxon>
        <taxon>Fungi incertae sedis</taxon>
        <taxon>Mucoromycota</taxon>
        <taxon>Glomeromycotina</taxon>
        <taxon>Glomeromycetes</taxon>
        <taxon>Diversisporales</taxon>
        <taxon>Acaulosporaceae</taxon>
        <taxon>Acaulospora</taxon>
    </lineage>
</organism>
<dbReference type="EMBL" id="CAJVPT010039406">
    <property type="protein sequence ID" value="CAG8722764.1"/>
    <property type="molecule type" value="Genomic_DNA"/>
</dbReference>
<feature type="non-terminal residue" evidence="1">
    <location>
        <position position="314"/>
    </location>
</feature>
<keyword evidence="2" id="KW-1185">Reference proteome</keyword>
<gene>
    <name evidence="1" type="ORF">ACOLOM_LOCUS11214</name>
</gene>
<evidence type="ECO:0000313" key="2">
    <source>
        <dbReference type="Proteomes" id="UP000789525"/>
    </source>
</evidence>
<comment type="caution">
    <text evidence="1">The sequence shown here is derived from an EMBL/GenBank/DDBJ whole genome shotgun (WGS) entry which is preliminary data.</text>
</comment>
<evidence type="ECO:0000313" key="1">
    <source>
        <dbReference type="EMBL" id="CAG8722764.1"/>
    </source>
</evidence>
<proteinExistence type="predicted"/>
<accession>A0ACA9PWC6</accession>
<dbReference type="Proteomes" id="UP000789525">
    <property type="component" value="Unassembled WGS sequence"/>
</dbReference>